<comment type="similarity">
    <text evidence="1 9 10">Belongs to the peptidase A8 family.</text>
</comment>
<dbReference type="HAMAP" id="MF_00161">
    <property type="entry name" value="LspA"/>
    <property type="match status" value="1"/>
</dbReference>
<evidence type="ECO:0000313" key="12">
    <source>
        <dbReference type="EMBL" id="QDV07076.1"/>
    </source>
</evidence>
<sequence>MTGVTEASGETIAVQRTPPASDLRGAEPALERPGMGRHLALFAVVIALIGLDLWSKSAVFSWLEAPDAGQQVGYSERGHVRYQIIDGWEGLGFMLNLNYGAAFGKAAGAPWLLVGGRCLAALFLTWLIVRTPKGQKVYLSALVLILSGALGNLYDNFFYVPDPTFPGVIPDRKFGPVRDFIDVYFYGWDWHFPTFNVADSCITVGAVLLLLSGFFGAKAPVKEPATEASPPTA</sequence>
<feature type="active site" evidence="9">
    <location>
        <position position="179"/>
    </location>
</feature>
<organism evidence="12 13">
    <name type="scientific">Saltatorellus ferox</name>
    <dbReference type="NCBI Taxonomy" id="2528018"/>
    <lineage>
        <taxon>Bacteria</taxon>
        <taxon>Pseudomonadati</taxon>
        <taxon>Planctomycetota</taxon>
        <taxon>Planctomycetia</taxon>
        <taxon>Planctomycetia incertae sedis</taxon>
        <taxon>Saltatorellus</taxon>
    </lineage>
</organism>
<comment type="pathway">
    <text evidence="9">Protein modification; lipoprotein biosynthesis (signal peptide cleavage).</text>
</comment>
<evidence type="ECO:0000256" key="2">
    <source>
        <dbReference type="ARBA" id="ARBA00022475"/>
    </source>
</evidence>
<feature type="transmembrane region" description="Helical" evidence="9">
    <location>
        <begin position="197"/>
        <end position="217"/>
    </location>
</feature>
<feature type="transmembrane region" description="Helical" evidence="9">
    <location>
        <begin position="39"/>
        <end position="55"/>
    </location>
</feature>
<evidence type="ECO:0000313" key="13">
    <source>
        <dbReference type="Proteomes" id="UP000320390"/>
    </source>
</evidence>
<comment type="subcellular location">
    <subcellularLocation>
        <location evidence="9">Cell membrane</location>
        <topology evidence="9">Multi-pass membrane protein</topology>
    </subcellularLocation>
</comment>
<dbReference type="Proteomes" id="UP000320390">
    <property type="component" value="Chromosome"/>
</dbReference>
<accession>A0A518ESK8</accession>
<evidence type="ECO:0000256" key="1">
    <source>
        <dbReference type="ARBA" id="ARBA00006139"/>
    </source>
</evidence>
<keyword evidence="12" id="KW-0449">Lipoprotein</keyword>
<dbReference type="EMBL" id="CP036434">
    <property type="protein sequence ID" value="QDV07076.1"/>
    <property type="molecule type" value="Genomic_DNA"/>
</dbReference>
<keyword evidence="7 9" id="KW-1133">Transmembrane helix</keyword>
<dbReference type="AlphaFoldDB" id="A0A518ESK8"/>
<dbReference type="EC" id="3.4.23.36" evidence="9"/>
<feature type="transmembrane region" description="Helical" evidence="9">
    <location>
        <begin position="109"/>
        <end position="129"/>
    </location>
</feature>
<keyword evidence="5 9" id="KW-0064">Aspartyl protease</keyword>
<dbReference type="OrthoDB" id="9810259at2"/>
<dbReference type="RefSeq" id="WP_145197823.1">
    <property type="nucleotide sequence ID" value="NZ_CP036434.1"/>
</dbReference>
<dbReference type="GO" id="GO:0006508">
    <property type="term" value="P:proteolysis"/>
    <property type="evidence" value="ECO:0007669"/>
    <property type="project" value="UniProtKB-KW"/>
</dbReference>
<dbReference type="GO" id="GO:0004190">
    <property type="term" value="F:aspartic-type endopeptidase activity"/>
    <property type="evidence" value="ECO:0007669"/>
    <property type="project" value="UniProtKB-UniRule"/>
</dbReference>
<keyword evidence="4 9" id="KW-0812">Transmembrane</keyword>
<keyword evidence="3 9" id="KW-0645">Protease</keyword>
<keyword evidence="2 9" id="KW-1003">Cell membrane</keyword>
<evidence type="ECO:0000256" key="6">
    <source>
        <dbReference type="ARBA" id="ARBA00022801"/>
    </source>
</evidence>
<evidence type="ECO:0000256" key="4">
    <source>
        <dbReference type="ARBA" id="ARBA00022692"/>
    </source>
</evidence>
<feature type="region of interest" description="Disordered" evidence="11">
    <location>
        <begin position="1"/>
        <end position="26"/>
    </location>
</feature>
<evidence type="ECO:0000256" key="3">
    <source>
        <dbReference type="ARBA" id="ARBA00022670"/>
    </source>
</evidence>
<keyword evidence="8 9" id="KW-0472">Membrane</keyword>
<feature type="transmembrane region" description="Helical" evidence="9">
    <location>
        <begin position="136"/>
        <end position="154"/>
    </location>
</feature>
<name>A0A518ESK8_9BACT</name>
<reference evidence="12 13" key="1">
    <citation type="submission" date="2019-02" db="EMBL/GenBank/DDBJ databases">
        <title>Deep-cultivation of Planctomycetes and their phenomic and genomic characterization uncovers novel biology.</title>
        <authorList>
            <person name="Wiegand S."/>
            <person name="Jogler M."/>
            <person name="Boedeker C."/>
            <person name="Pinto D."/>
            <person name="Vollmers J."/>
            <person name="Rivas-Marin E."/>
            <person name="Kohn T."/>
            <person name="Peeters S.H."/>
            <person name="Heuer A."/>
            <person name="Rast P."/>
            <person name="Oberbeckmann S."/>
            <person name="Bunk B."/>
            <person name="Jeske O."/>
            <person name="Meyerdierks A."/>
            <person name="Storesund J.E."/>
            <person name="Kallscheuer N."/>
            <person name="Luecker S."/>
            <person name="Lage O.M."/>
            <person name="Pohl T."/>
            <person name="Merkel B.J."/>
            <person name="Hornburger P."/>
            <person name="Mueller R.-W."/>
            <person name="Bruemmer F."/>
            <person name="Labrenz M."/>
            <person name="Spormann A.M."/>
            <person name="Op den Camp H."/>
            <person name="Overmann J."/>
            <person name="Amann R."/>
            <person name="Jetten M.S.M."/>
            <person name="Mascher T."/>
            <person name="Medema M.H."/>
            <person name="Devos D.P."/>
            <person name="Kaster A.-K."/>
            <person name="Ovreas L."/>
            <person name="Rohde M."/>
            <person name="Galperin M.Y."/>
            <person name="Jogler C."/>
        </authorList>
    </citation>
    <scope>NUCLEOTIDE SEQUENCE [LARGE SCALE GENOMIC DNA]</scope>
    <source>
        <strain evidence="12 13">Poly30</strain>
    </source>
</reference>
<dbReference type="PRINTS" id="PR00781">
    <property type="entry name" value="LIPOSIGPTASE"/>
</dbReference>
<dbReference type="Pfam" id="PF01252">
    <property type="entry name" value="Peptidase_A8"/>
    <property type="match status" value="1"/>
</dbReference>
<proteinExistence type="inferred from homology"/>
<evidence type="ECO:0000256" key="10">
    <source>
        <dbReference type="RuleBase" id="RU004181"/>
    </source>
</evidence>
<dbReference type="PANTHER" id="PTHR33695:SF1">
    <property type="entry name" value="LIPOPROTEIN SIGNAL PEPTIDASE"/>
    <property type="match status" value="1"/>
</dbReference>
<keyword evidence="6 9" id="KW-0378">Hydrolase</keyword>
<dbReference type="UniPathway" id="UPA00665"/>
<evidence type="ECO:0000256" key="9">
    <source>
        <dbReference type="HAMAP-Rule" id="MF_00161"/>
    </source>
</evidence>
<comment type="catalytic activity">
    <reaction evidence="9">
        <text>Release of signal peptides from bacterial membrane prolipoproteins. Hydrolyzes -Xaa-Yaa-Zaa-|-(S,diacylglyceryl)Cys-, in which Xaa is hydrophobic (preferably Leu), and Yaa (Ala or Ser) and Zaa (Gly or Ala) have small, neutral side chains.</text>
        <dbReference type="EC" id="3.4.23.36"/>
    </reaction>
</comment>
<evidence type="ECO:0000256" key="5">
    <source>
        <dbReference type="ARBA" id="ARBA00022750"/>
    </source>
</evidence>
<dbReference type="PANTHER" id="PTHR33695">
    <property type="entry name" value="LIPOPROTEIN SIGNAL PEPTIDASE"/>
    <property type="match status" value="1"/>
</dbReference>
<dbReference type="GO" id="GO:0005886">
    <property type="term" value="C:plasma membrane"/>
    <property type="evidence" value="ECO:0007669"/>
    <property type="project" value="UniProtKB-SubCell"/>
</dbReference>
<gene>
    <name evidence="9 12" type="primary">lspA</name>
    <name evidence="12" type="ORF">Poly30_25950</name>
</gene>
<evidence type="ECO:0000256" key="7">
    <source>
        <dbReference type="ARBA" id="ARBA00022989"/>
    </source>
</evidence>
<comment type="function">
    <text evidence="9">This protein specifically catalyzes the removal of signal peptides from prolipoproteins.</text>
</comment>
<dbReference type="InterPro" id="IPR001872">
    <property type="entry name" value="Peptidase_A8"/>
</dbReference>
<keyword evidence="13" id="KW-1185">Reference proteome</keyword>
<evidence type="ECO:0000256" key="11">
    <source>
        <dbReference type="SAM" id="MobiDB-lite"/>
    </source>
</evidence>
<feature type="active site" evidence="9">
    <location>
        <position position="199"/>
    </location>
</feature>
<protein>
    <recommendedName>
        <fullName evidence="9">Lipoprotein signal peptidase</fullName>
        <ecNumber evidence="9">3.4.23.36</ecNumber>
    </recommendedName>
    <alternativeName>
        <fullName evidence="9">Prolipoprotein signal peptidase</fullName>
    </alternativeName>
    <alternativeName>
        <fullName evidence="9">Signal peptidase II</fullName>
        <shortName evidence="9">SPase II</shortName>
    </alternativeName>
</protein>
<evidence type="ECO:0000256" key="8">
    <source>
        <dbReference type="ARBA" id="ARBA00023136"/>
    </source>
</evidence>